<dbReference type="AlphaFoldDB" id="A0A1V9FRF8"/>
<keyword evidence="5" id="KW-0347">Helicase</keyword>
<organism evidence="15 16">
    <name type="scientific">Niastella vici</name>
    <dbReference type="NCBI Taxonomy" id="1703345"/>
    <lineage>
        <taxon>Bacteria</taxon>
        <taxon>Pseudomonadati</taxon>
        <taxon>Bacteroidota</taxon>
        <taxon>Chitinophagia</taxon>
        <taxon>Chitinophagales</taxon>
        <taxon>Chitinophagaceae</taxon>
        <taxon>Niastella</taxon>
    </lineage>
</organism>
<dbReference type="SUPFAM" id="SSF52540">
    <property type="entry name" value="P-loop containing nucleoside triphosphate hydrolases"/>
    <property type="match status" value="1"/>
</dbReference>
<accession>A0A1V9FRF8</accession>
<reference evidence="15 16" key="1">
    <citation type="submission" date="2016-03" db="EMBL/GenBank/DDBJ databases">
        <title>Niastella vici sp. nov., isolated from farmland soil.</title>
        <authorList>
            <person name="Chen L."/>
            <person name="Wang D."/>
            <person name="Yang S."/>
            <person name="Wang G."/>
        </authorList>
    </citation>
    <scope>NUCLEOTIDE SEQUENCE [LARGE SCALE GENOMIC DNA]</scope>
    <source>
        <strain evidence="15 16">DJ57</strain>
    </source>
</reference>
<dbReference type="PROSITE" id="PS51192">
    <property type="entry name" value="HELICASE_ATP_BIND_1"/>
    <property type="match status" value="1"/>
</dbReference>
<dbReference type="CDD" id="cd17920">
    <property type="entry name" value="DEXHc_RecQ"/>
    <property type="match status" value="1"/>
</dbReference>
<dbReference type="NCBIfam" id="TIGR00614">
    <property type="entry name" value="recQ_fam"/>
    <property type="match status" value="1"/>
</dbReference>
<evidence type="ECO:0000256" key="4">
    <source>
        <dbReference type="ARBA" id="ARBA00022801"/>
    </source>
</evidence>
<comment type="similarity">
    <text evidence="1">Belongs to the helicase family. RecQ subfamily.</text>
</comment>
<evidence type="ECO:0000256" key="10">
    <source>
        <dbReference type="ARBA" id="ARBA00034808"/>
    </source>
</evidence>
<dbReference type="GO" id="GO:0003677">
    <property type="term" value="F:DNA binding"/>
    <property type="evidence" value="ECO:0007669"/>
    <property type="project" value="UniProtKB-KW"/>
</dbReference>
<dbReference type="GO" id="GO:0030894">
    <property type="term" value="C:replisome"/>
    <property type="evidence" value="ECO:0007669"/>
    <property type="project" value="TreeGrafter"/>
</dbReference>
<dbReference type="SMART" id="SM00487">
    <property type="entry name" value="DEXDc"/>
    <property type="match status" value="1"/>
</dbReference>
<dbReference type="EC" id="5.6.2.4" evidence="10"/>
<dbReference type="InterPro" id="IPR011545">
    <property type="entry name" value="DEAD/DEAH_box_helicase_dom"/>
</dbReference>
<keyword evidence="7" id="KW-0238">DNA-binding</keyword>
<dbReference type="InterPro" id="IPR014001">
    <property type="entry name" value="Helicase_ATP-bd"/>
</dbReference>
<dbReference type="Pfam" id="PF16124">
    <property type="entry name" value="RecQ_Zn_bind"/>
    <property type="match status" value="1"/>
</dbReference>
<evidence type="ECO:0000259" key="14">
    <source>
        <dbReference type="PROSITE" id="PS51194"/>
    </source>
</evidence>
<evidence type="ECO:0000256" key="8">
    <source>
        <dbReference type="ARBA" id="ARBA00023235"/>
    </source>
</evidence>
<dbReference type="Proteomes" id="UP000192796">
    <property type="component" value="Unassembled WGS sequence"/>
</dbReference>
<keyword evidence="3" id="KW-0547">Nucleotide-binding</keyword>
<dbReference type="RefSeq" id="WP_081150954.1">
    <property type="nucleotide sequence ID" value="NZ_LVYD01000058.1"/>
</dbReference>
<dbReference type="InterPro" id="IPR004589">
    <property type="entry name" value="DNA_helicase_ATP-dep_RecQ"/>
</dbReference>
<proteinExistence type="inferred from homology"/>
<evidence type="ECO:0000259" key="13">
    <source>
        <dbReference type="PROSITE" id="PS51192"/>
    </source>
</evidence>
<dbReference type="GO" id="GO:0016787">
    <property type="term" value="F:hydrolase activity"/>
    <property type="evidence" value="ECO:0007669"/>
    <property type="project" value="UniProtKB-KW"/>
</dbReference>
<dbReference type="InterPro" id="IPR001650">
    <property type="entry name" value="Helicase_C-like"/>
</dbReference>
<dbReference type="FunFam" id="3.40.50.300:FF:001389">
    <property type="entry name" value="ATP-dependent DNA helicase RecQ"/>
    <property type="match status" value="1"/>
</dbReference>
<sequence>MSIHSILKEYWGHAAFRPLQEDIINSVLAGKDTLALMPTGGGKSICFQVPAMAREGLCLVISPLIALMKDQVDNLRKKGITAFAINSGMGRKEVINILKLATNSNCKFLYVSPERLETKLFLEYLPAIDINLIAVDEAHCISQWGYDFRPPYLRIAALREELPNIPILALTASATPIVQKDICEKLQFHNHKVFSRSFERPNLSYSVFNVDTKIGKVTEILQKVKGSSIVYCKSRKRTKEISDLLNMHGISADFYHAGLQQEVRVQKQAAWINNSIRTIVCTNAFGMGIDKPDVRVVVHADVPDCLENYYQEAGRAGRDEKKSYAVLLFDHKELDELHELPGIRFPSLENIRKVYEALMNYLQIPSGSGEGNYYNFDFTDFIKKFQLNVHMAIYAIKALEQEGWVSYNEQIFLPARVQFITNKEWLYQFERDNPLLEPLIKTLLRTYEGIFDIPVNIHEKSVAGLLRKEEAAIIQDLKRLHAHAIIEYIPRKDSPQIYVMLNRVRPATLRFDITSYEKRKQLFIERIRIMMGYIRIEKQCRSQYIAAYFGDDKTKPCGICDNCLQQKGHGLSAAEFENISQSIFNVINQQPVASEVLPQQLPDIKKEKLYKVLDFLQTENKIYIDKEGYVKPA</sequence>
<feature type="domain" description="Helicase ATP-binding" evidence="13">
    <location>
        <begin position="24"/>
        <end position="192"/>
    </location>
</feature>
<dbReference type="GO" id="GO:0005524">
    <property type="term" value="F:ATP binding"/>
    <property type="evidence" value="ECO:0007669"/>
    <property type="project" value="UniProtKB-KW"/>
</dbReference>
<evidence type="ECO:0000256" key="11">
    <source>
        <dbReference type="ARBA" id="ARBA00044535"/>
    </source>
</evidence>
<evidence type="ECO:0000313" key="16">
    <source>
        <dbReference type="Proteomes" id="UP000192796"/>
    </source>
</evidence>
<dbReference type="STRING" id="1703345.A3860_04175"/>
<keyword evidence="6" id="KW-0067">ATP-binding</keyword>
<evidence type="ECO:0000256" key="5">
    <source>
        <dbReference type="ARBA" id="ARBA00022806"/>
    </source>
</evidence>
<comment type="caution">
    <text evidence="15">The sequence shown here is derived from an EMBL/GenBank/DDBJ whole genome shotgun (WGS) entry which is preliminary data.</text>
</comment>
<dbReference type="Gene3D" id="3.40.50.300">
    <property type="entry name" value="P-loop containing nucleotide triphosphate hydrolases"/>
    <property type="match status" value="2"/>
</dbReference>
<dbReference type="GO" id="GO:0043590">
    <property type="term" value="C:bacterial nucleoid"/>
    <property type="evidence" value="ECO:0007669"/>
    <property type="project" value="TreeGrafter"/>
</dbReference>
<dbReference type="EMBL" id="LVYD01000058">
    <property type="protein sequence ID" value="OQP60934.1"/>
    <property type="molecule type" value="Genomic_DNA"/>
</dbReference>
<dbReference type="GO" id="GO:0046872">
    <property type="term" value="F:metal ion binding"/>
    <property type="evidence" value="ECO:0007669"/>
    <property type="project" value="UniProtKB-KW"/>
</dbReference>
<dbReference type="GO" id="GO:0043138">
    <property type="term" value="F:3'-5' DNA helicase activity"/>
    <property type="evidence" value="ECO:0007669"/>
    <property type="project" value="UniProtKB-EC"/>
</dbReference>
<keyword evidence="2" id="KW-0479">Metal-binding</keyword>
<name>A0A1V9FRF8_9BACT</name>
<dbReference type="InterPro" id="IPR027417">
    <property type="entry name" value="P-loop_NTPase"/>
</dbReference>
<evidence type="ECO:0000256" key="6">
    <source>
        <dbReference type="ARBA" id="ARBA00022840"/>
    </source>
</evidence>
<dbReference type="Pfam" id="PF00270">
    <property type="entry name" value="DEAD"/>
    <property type="match status" value="1"/>
</dbReference>
<dbReference type="InterPro" id="IPR032284">
    <property type="entry name" value="RecQ_Zn-bd"/>
</dbReference>
<dbReference type="Pfam" id="PF00271">
    <property type="entry name" value="Helicase_C"/>
    <property type="match status" value="1"/>
</dbReference>
<keyword evidence="16" id="KW-1185">Reference proteome</keyword>
<feature type="domain" description="Helicase C-terminal" evidence="14">
    <location>
        <begin position="216"/>
        <end position="359"/>
    </location>
</feature>
<keyword evidence="8" id="KW-0413">Isomerase</keyword>
<dbReference type="GO" id="GO:0006281">
    <property type="term" value="P:DNA repair"/>
    <property type="evidence" value="ECO:0007669"/>
    <property type="project" value="TreeGrafter"/>
</dbReference>
<dbReference type="PROSITE" id="PS51194">
    <property type="entry name" value="HELICASE_CTER"/>
    <property type="match status" value="1"/>
</dbReference>
<comment type="catalytic activity">
    <reaction evidence="9">
        <text>Couples ATP hydrolysis with the unwinding of duplex DNA by translocating in the 3'-5' direction.</text>
        <dbReference type="EC" id="5.6.2.4"/>
    </reaction>
</comment>
<evidence type="ECO:0000313" key="15">
    <source>
        <dbReference type="EMBL" id="OQP60934.1"/>
    </source>
</evidence>
<dbReference type="GO" id="GO:0005737">
    <property type="term" value="C:cytoplasm"/>
    <property type="evidence" value="ECO:0007669"/>
    <property type="project" value="TreeGrafter"/>
</dbReference>
<evidence type="ECO:0000256" key="2">
    <source>
        <dbReference type="ARBA" id="ARBA00022723"/>
    </source>
</evidence>
<keyword evidence="4" id="KW-0378">Hydrolase</keyword>
<evidence type="ECO:0000256" key="12">
    <source>
        <dbReference type="ARBA" id="ARBA00044550"/>
    </source>
</evidence>
<dbReference type="InterPro" id="IPR036388">
    <property type="entry name" value="WH-like_DNA-bd_sf"/>
</dbReference>
<evidence type="ECO:0000256" key="3">
    <source>
        <dbReference type="ARBA" id="ARBA00022741"/>
    </source>
</evidence>
<dbReference type="Gene3D" id="1.10.10.10">
    <property type="entry name" value="Winged helix-like DNA-binding domain superfamily/Winged helix DNA-binding domain"/>
    <property type="match status" value="1"/>
</dbReference>
<dbReference type="GO" id="GO:0006310">
    <property type="term" value="P:DNA recombination"/>
    <property type="evidence" value="ECO:0007669"/>
    <property type="project" value="InterPro"/>
</dbReference>
<dbReference type="OrthoDB" id="9763310at2"/>
<evidence type="ECO:0000256" key="7">
    <source>
        <dbReference type="ARBA" id="ARBA00023125"/>
    </source>
</evidence>
<gene>
    <name evidence="15" type="ORF">A3860_04175</name>
</gene>
<dbReference type="GO" id="GO:0009378">
    <property type="term" value="F:four-way junction helicase activity"/>
    <property type="evidence" value="ECO:0007669"/>
    <property type="project" value="TreeGrafter"/>
</dbReference>
<dbReference type="SMART" id="SM00490">
    <property type="entry name" value="HELICc"/>
    <property type="match status" value="1"/>
</dbReference>
<dbReference type="PANTHER" id="PTHR13710:SF105">
    <property type="entry name" value="ATP-DEPENDENT DNA HELICASE Q1"/>
    <property type="match status" value="1"/>
</dbReference>
<evidence type="ECO:0000256" key="9">
    <source>
        <dbReference type="ARBA" id="ARBA00034617"/>
    </source>
</evidence>
<evidence type="ECO:0000256" key="1">
    <source>
        <dbReference type="ARBA" id="ARBA00005446"/>
    </source>
</evidence>
<protein>
    <recommendedName>
        <fullName evidence="11">ATP-dependent DNA helicase RecQ</fullName>
        <ecNumber evidence="10">5.6.2.4</ecNumber>
    </recommendedName>
    <alternativeName>
        <fullName evidence="12">DNA 3'-5' helicase RecQ</fullName>
    </alternativeName>
</protein>
<dbReference type="PANTHER" id="PTHR13710">
    <property type="entry name" value="DNA HELICASE RECQ FAMILY MEMBER"/>
    <property type="match status" value="1"/>
</dbReference>